<dbReference type="RefSeq" id="WP_146170630.1">
    <property type="nucleotide sequence ID" value="NZ_QKZS01000010.1"/>
</dbReference>
<keyword evidence="1" id="KW-0472">Membrane</keyword>
<dbReference type="Proteomes" id="UP000249538">
    <property type="component" value="Unassembled WGS sequence"/>
</dbReference>
<dbReference type="EMBL" id="QKZS01000010">
    <property type="protein sequence ID" value="PZX51222.1"/>
    <property type="molecule type" value="Genomic_DNA"/>
</dbReference>
<organism evidence="2 3">
    <name type="scientific">Cereibacter changlensis</name>
    <dbReference type="NCBI Taxonomy" id="402884"/>
    <lineage>
        <taxon>Bacteria</taxon>
        <taxon>Pseudomonadati</taxon>
        <taxon>Pseudomonadota</taxon>
        <taxon>Alphaproteobacteria</taxon>
        <taxon>Rhodobacterales</taxon>
        <taxon>Paracoccaceae</taxon>
        <taxon>Cereibacter</taxon>
    </lineage>
</organism>
<evidence type="ECO:0000313" key="2">
    <source>
        <dbReference type="EMBL" id="PZX51222.1"/>
    </source>
</evidence>
<evidence type="ECO:0000313" key="3">
    <source>
        <dbReference type="Proteomes" id="UP000249538"/>
    </source>
</evidence>
<keyword evidence="1" id="KW-1133">Transmembrane helix</keyword>
<feature type="transmembrane region" description="Helical" evidence="1">
    <location>
        <begin position="34"/>
        <end position="57"/>
    </location>
</feature>
<evidence type="ECO:0000256" key="1">
    <source>
        <dbReference type="SAM" id="Phobius"/>
    </source>
</evidence>
<keyword evidence="1" id="KW-0812">Transmembrane</keyword>
<accession>A0A2W7SKG3</accession>
<proteinExistence type="predicted"/>
<reference evidence="2 3" key="1">
    <citation type="submission" date="2018-06" db="EMBL/GenBank/DDBJ databases">
        <title>Genomic Encyclopedia of Archaeal and Bacterial Type Strains, Phase II (KMG-II): from individual species to whole genera.</title>
        <authorList>
            <person name="Goeker M."/>
        </authorList>
    </citation>
    <scope>NUCLEOTIDE SEQUENCE [LARGE SCALE GENOMIC DNA]</scope>
    <source>
        <strain evidence="2 3">DSM 18774</strain>
    </source>
</reference>
<comment type="caution">
    <text evidence="2">The sequence shown here is derived from an EMBL/GenBank/DDBJ whole genome shotgun (WGS) entry which is preliminary data.</text>
</comment>
<sequence>MNRRSLLPELAPARPPSRWRRLVARPARRLWGEIFRTSAGALLLLLLFSGLVISAILRY</sequence>
<name>A0A2W7SKG3_9RHOB</name>
<gene>
    <name evidence="2" type="ORF">LX76_03263</name>
</gene>
<protein>
    <submittedName>
        <fullName evidence="2">Uncharacterized protein</fullName>
    </submittedName>
</protein>
<dbReference type="AlphaFoldDB" id="A0A2W7SKG3"/>